<protein>
    <submittedName>
        <fullName evidence="1">Uncharacterized protein</fullName>
    </submittedName>
</protein>
<gene>
    <name evidence="1" type="ORF">JI435_445820</name>
</gene>
<organism evidence="1 2">
    <name type="scientific">Phaeosphaeria nodorum (strain SN15 / ATCC MYA-4574 / FGSC 10173)</name>
    <name type="common">Glume blotch fungus</name>
    <name type="synonym">Parastagonospora nodorum</name>
    <dbReference type="NCBI Taxonomy" id="321614"/>
    <lineage>
        <taxon>Eukaryota</taxon>
        <taxon>Fungi</taxon>
        <taxon>Dikarya</taxon>
        <taxon>Ascomycota</taxon>
        <taxon>Pezizomycotina</taxon>
        <taxon>Dothideomycetes</taxon>
        <taxon>Pleosporomycetidae</taxon>
        <taxon>Pleosporales</taxon>
        <taxon>Pleosporineae</taxon>
        <taxon>Phaeosphaeriaceae</taxon>
        <taxon>Parastagonospora</taxon>
    </lineage>
</organism>
<dbReference type="Proteomes" id="UP000663193">
    <property type="component" value="Chromosome 20"/>
</dbReference>
<evidence type="ECO:0000313" key="1">
    <source>
        <dbReference type="EMBL" id="QRD06357.1"/>
    </source>
</evidence>
<accession>A0A7U2IAN0</accession>
<keyword evidence="2" id="KW-1185">Reference proteome</keyword>
<sequence length="163" mass="17500">MLARFVFDIERSWLVYGPVHRTSAGGHQTPYAARCNQAAAMDHALSSRLRRLCLGLGLELSERTSGCHAAQTAKSRQPRGYVCKCAFDAALVTGPLGLCNLVIRAVELPACALISQGGQATGGMLINLCNATLNAVVVQYQQSNLVDTILATLCLISRDMSRH</sequence>
<dbReference type="AlphaFoldDB" id="A0A7U2IAN0"/>
<dbReference type="VEuPathDB" id="FungiDB:JI435_445820"/>
<proteinExistence type="predicted"/>
<reference evidence="2" key="1">
    <citation type="journal article" date="2021" name="BMC Genomics">
        <title>Chromosome-level genome assembly and manually-curated proteome of model necrotroph Parastagonospora nodorum Sn15 reveals a genome-wide trove of candidate effector homologs, and redundancy of virulence-related functions within an accessory chromosome.</title>
        <authorList>
            <person name="Bertazzoni S."/>
            <person name="Jones D.A.B."/>
            <person name="Phan H.T."/>
            <person name="Tan K.-C."/>
            <person name="Hane J.K."/>
        </authorList>
    </citation>
    <scope>NUCLEOTIDE SEQUENCE [LARGE SCALE GENOMIC DNA]</scope>
    <source>
        <strain evidence="2">SN15 / ATCC MYA-4574 / FGSC 10173)</strain>
    </source>
</reference>
<dbReference type="EMBL" id="CP069042">
    <property type="protein sequence ID" value="QRD06357.1"/>
    <property type="molecule type" value="Genomic_DNA"/>
</dbReference>
<name>A0A7U2IAN0_PHANO</name>
<evidence type="ECO:0000313" key="2">
    <source>
        <dbReference type="Proteomes" id="UP000663193"/>
    </source>
</evidence>